<dbReference type="GO" id="GO:0048018">
    <property type="term" value="F:receptor ligand activity"/>
    <property type="evidence" value="ECO:0007669"/>
    <property type="project" value="TreeGrafter"/>
</dbReference>
<organism evidence="4 5">
    <name type="scientific">Balaenoptera musculus</name>
    <name type="common">Blue whale</name>
    <dbReference type="NCBI Taxonomy" id="9771"/>
    <lineage>
        <taxon>Eukaryota</taxon>
        <taxon>Metazoa</taxon>
        <taxon>Chordata</taxon>
        <taxon>Craniata</taxon>
        <taxon>Vertebrata</taxon>
        <taxon>Euteleostomi</taxon>
        <taxon>Mammalia</taxon>
        <taxon>Eutheria</taxon>
        <taxon>Laurasiatheria</taxon>
        <taxon>Artiodactyla</taxon>
        <taxon>Whippomorpha</taxon>
        <taxon>Cetacea</taxon>
        <taxon>Mysticeti</taxon>
        <taxon>Balaenopteridae</taxon>
        <taxon>Balaenoptera</taxon>
    </lineage>
</organism>
<feature type="chain" id="PRO_5034328811" evidence="3">
    <location>
        <begin position="37"/>
        <end position="210"/>
    </location>
</feature>
<feature type="signal peptide" evidence="3">
    <location>
        <begin position="1"/>
        <end position="36"/>
    </location>
</feature>
<dbReference type="OrthoDB" id="9924724at2759"/>
<dbReference type="GO" id="GO:0006909">
    <property type="term" value="P:phagocytosis"/>
    <property type="evidence" value="ECO:0007669"/>
    <property type="project" value="TreeGrafter"/>
</dbReference>
<dbReference type="PANTHER" id="PTHR31770:SF7">
    <property type="entry name" value="CHEMOKINE-LIKE PROTEIN TAFA-4"/>
    <property type="match status" value="1"/>
</dbReference>
<dbReference type="GeneID" id="118904287"/>
<dbReference type="InterPro" id="IPR020350">
    <property type="entry name" value="Chemokine-like_TAFA"/>
</dbReference>
<evidence type="ECO:0000313" key="5">
    <source>
        <dbReference type="RefSeq" id="XP_036726080.1"/>
    </source>
</evidence>
<name>A0A8B8Z1V5_BALMU</name>
<dbReference type="PANTHER" id="PTHR31770">
    <property type="entry name" value="CHEMOKINE-LIKE PROTEIN TAFA FAMILY MEMBER"/>
    <property type="match status" value="1"/>
</dbReference>
<comment type="similarity">
    <text evidence="1">Belongs to the TAFA family.</text>
</comment>
<protein>
    <submittedName>
        <fullName evidence="5">Chemokine-like protein TAFA-4</fullName>
    </submittedName>
</protein>
<reference evidence="4" key="1">
    <citation type="submission" date="2024-06" db="UniProtKB">
        <authorList>
            <consortium name="RefSeq"/>
        </authorList>
    </citation>
    <scope>NUCLEOTIDE SEQUENCE [LARGE SCALE GENOMIC DNA]</scope>
</reference>
<dbReference type="GO" id="GO:0005615">
    <property type="term" value="C:extracellular space"/>
    <property type="evidence" value="ECO:0007669"/>
    <property type="project" value="TreeGrafter"/>
</dbReference>
<evidence type="ECO:0000256" key="3">
    <source>
        <dbReference type="SAM" id="SignalP"/>
    </source>
</evidence>
<dbReference type="KEGG" id="bmus:118904287"/>
<dbReference type="Proteomes" id="UP000694857">
    <property type="component" value="Chromosome 11"/>
</dbReference>
<dbReference type="CTD" id="151647"/>
<accession>A0A8B8Z1V5</accession>
<sequence length="210" mass="23538">MKSPRMRVCARSVLLSHWLFLAYVLMVCCKVMSASSQHLRGHAGHHQIKQGTCEVVAVHRCCNKNRIEERSQTVKCSCFPGQVAGTTRAQPSCVEASIVIQKWWCHMNPCLEGEDCKVLPDHSGWSCSSGNKVKTTKAIDAQQYQNTESLKNQIICSKPSRPEFYIPLKCKCDKVSSQLEILTALDEDDRNARGDNSLTREVGIEFIPLV</sequence>
<keyword evidence="2 3" id="KW-0732">Signal</keyword>
<reference evidence="5" key="2">
    <citation type="submission" date="2025-08" db="UniProtKB">
        <authorList>
            <consortium name="RefSeq"/>
        </authorList>
    </citation>
    <scope>IDENTIFICATION</scope>
    <source>
        <tissue evidence="5">Epidermis and Blubber</tissue>
    </source>
</reference>
<evidence type="ECO:0000256" key="2">
    <source>
        <dbReference type="ARBA" id="ARBA00022729"/>
    </source>
</evidence>
<dbReference type="AlphaFoldDB" id="A0A8B8Z1V5"/>
<evidence type="ECO:0000256" key="1">
    <source>
        <dbReference type="ARBA" id="ARBA00006101"/>
    </source>
</evidence>
<evidence type="ECO:0000313" key="4">
    <source>
        <dbReference type="Proteomes" id="UP000694857"/>
    </source>
</evidence>
<proteinExistence type="inferred from homology"/>
<keyword evidence="4" id="KW-1185">Reference proteome</keyword>
<dbReference type="RefSeq" id="XP_036726080.1">
    <property type="nucleotide sequence ID" value="XM_036870185.1"/>
</dbReference>
<dbReference type="GO" id="GO:0048246">
    <property type="term" value="P:macrophage chemotaxis"/>
    <property type="evidence" value="ECO:0007669"/>
    <property type="project" value="TreeGrafter"/>
</dbReference>
<dbReference type="InterPro" id="IPR051743">
    <property type="entry name" value="TAFA_chemokine-like"/>
</dbReference>
<gene>
    <name evidence="5" type="primary">TAFA4</name>
</gene>
<dbReference type="Pfam" id="PF12020">
    <property type="entry name" value="TAFA"/>
    <property type="match status" value="1"/>
</dbReference>